<accession>A0A9P4NWJ1</accession>
<protein>
    <submittedName>
        <fullName evidence="1">Uncharacterized protein</fullName>
    </submittedName>
</protein>
<dbReference type="Proteomes" id="UP000800235">
    <property type="component" value="Unassembled WGS sequence"/>
</dbReference>
<sequence length="414" mass="47506">MTGTKLVPESGAATLKKSLDNSIQPKTAGLTSKLEYPAFGIKFRVQGLDDTRFETDTHGQTFFDFERRFNRCEKEHYLHCTPTVVIINRSYYDFAIQTFEKAPRFSQQAFLVEFALVLAHEMAHAVYRTFHPDLEMGEINTEALHSGHESVSEMGRSWESWLLGSTNKCLWFHSIGTPFGWWLQELSPERSEYCGMKHLDMQSGIPINIHTAQGNSRMDTMLKLLDSITWEDIAVKRPTWFVEEQVFLPSALERRQLLEDFVGSRRLTSPPGADFKIESSDVELLLYDENQDFSILPMEMLPPYLQTANSWFAEQGIDIKTTAGPLRMQNTNSTSWEMSSRSRCEICGRQRQHMISCDSCGTPIRCGVACYWLTNSLISDFCWKSCFEMSSKGQTWDDAIREMLGDSVHVFTRH</sequence>
<name>A0A9P4NWJ1_9PEZI</name>
<gene>
    <name evidence="1" type="ORF">EJ08DRAFT_658612</name>
</gene>
<keyword evidence="2" id="KW-1185">Reference proteome</keyword>
<evidence type="ECO:0000313" key="2">
    <source>
        <dbReference type="Proteomes" id="UP000800235"/>
    </source>
</evidence>
<dbReference type="AlphaFoldDB" id="A0A9P4NWJ1"/>
<dbReference type="EMBL" id="MU007023">
    <property type="protein sequence ID" value="KAF2432975.1"/>
    <property type="molecule type" value="Genomic_DNA"/>
</dbReference>
<evidence type="ECO:0000313" key="1">
    <source>
        <dbReference type="EMBL" id="KAF2432975.1"/>
    </source>
</evidence>
<comment type="caution">
    <text evidence="1">The sequence shown here is derived from an EMBL/GenBank/DDBJ whole genome shotgun (WGS) entry which is preliminary data.</text>
</comment>
<proteinExistence type="predicted"/>
<organism evidence="1 2">
    <name type="scientific">Tothia fuscella</name>
    <dbReference type="NCBI Taxonomy" id="1048955"/>
    <lineage>
        <taxon>Eukaryota</taxon>
        <taxon>Fungi</taxon>
        <taxon>Dikarya</taxon>
        <taxon>Ascomycota</taxon>
        <taxon>Pezizomycotina</taxon>
        <taxon>Dothideomycetes</taxon>
        <taxon>Pleosporomycetidae</taxon>
        <taxon>Venturiales</taxon>
        <taxon>Cylindrosympodiaceae</taxon>
        <taxon>Tothia</taxon>
    </lineage>
</organism>
<reference evidence="1" key="1">
    <citation type="journal article" date="2020" name="Stud. Mycol.">
        <title>101 Dothideomycetes genomes: a test case for predicting lifestyles and emergence of pathogens.</title>
        <authorList>
            <person name="Haridas S."/>
            <person name="Albert R."/>
            <person name="Binder M."/>
            <person name="Bloem J."/>
            <person name="Labutti K."/>
            <person name="Salamov A."/>
            <person name="Andreopoulos B."/>
            <person name="Baker S."/>
            <person name="Barry K."/>
            <person name="Bills G."/>
            <person name="Bluhm B."/>
            <person name="Cannon C."/>
            <person name="Castanera R."/>
            <person name="Culley D."/>
            <person name="Daum C."/>
            <person name="Ezra D."/>
            <person name="Gonzalez J."/>
            <person name="Henrissat B."/>
            <person name="Kuo A."/>
            <person name="Liang C."/>
            <person name="Lipzen A."/>
            <person name="Lutzoni F."/>
            <person name="Magnuson J."/>
            <person name="Mondo S."/>
            <person name="Nolan M."/>
            <person name="Ohm R."/>
            <person name="Pangilinan J."/>
            <person name="Park H.-J."/>
            <person name="Ramirez L."/>
            <person name="Alfaro M."/>
            <person name="Sun H."/>
            <person name="Tritt A."/>
            <person name="Yoshinaga Y."/>
            <person name="Zwiers L.-H."/>
            <person name="Turgeon B."/>
            <person name="Goodwin S."/>
            <person name="Spatafora J."/>
            <person name="Crous P."/>
            <person name="Grigoriev I."/>
        </authorList>
    </citation>
    <scope>NUCLEOTIDE SEQUENCE</scope>
    <source>
        <strain evidence="1">CBS 130266</strain>
    </source>
</reference>